<dbReference type="SUPFAM" id="SSF51182">
    <property type="entry name" value="RmlC-like cupins"/>
    <property type="match status" value="1"/>
</dbReference>
<dbReference type="RefSeq" id="WP_028527927.1">
    <property type="nucleotide sequence ID" value="NZ_CABLBR010000005.1"/>
</dbReference>
<keyword evidence="3" id="KW-0804">Transcription</keyword>
<evidence type="ECO:0000256" key="1">
    <source>
        <dbReference type="ARBA" id="ARBA00023015"/>
    </source>
</evidence>
<evidence type="ECO:0000256" key="2">
    <source>
        <dbReference type="ARBA" id="ARBA00023125"/>
    </source>
</evidence>
<evidence type="ECO:0000259" key="4">
    <source>
        <dbReference type="PROSITE" id="PS01124"/>
    </source>
</evidence>
<dbReference type="InterPro" id="IPR013096">
    <property type="entry name" value="Cupin_2"/>
</dbReference>
<evidence type="ECO:0000313" key="5">
    <source>
        <dbReference type="EMBL" id="UWP59473.1"/>
    </source>
</evidence>
<dbReference type="PANTHER" id="PTHR43280:SF2">
    <property type="entry name" value="HTH-TYPE TRANSCRIPTIONAL REGULATOR EXSA"/>
    <property type="match status" value="1"/>
</dbReference>
<dbReference type="InterPro" id="IPR018062">
    <property type="entry name" value="HTH_AraC-typ_CS"/>
</dbReference>
<name>A0ABY5VH24_9FIRM</name>
<keyword evidence="1" id="KW-0805">Transcription regulation</keyword>
<dbReference type="SMART" id="SM00342">
    <property type="entry name" value="HTH_ARAC"/>
    <property type="match status" value="1"/>
</dbReference>
<gene>
    <name evidence="5" type="ORF">NQ502_19285</name>
</gene>
<dbReference type="Proteomes" id="UP001060164">
    <property type="component" value="Chromosome"/>
</dbReference>
<dbReference type="InterPro" id="IPR014710">
    <property type="entry name" value="RmlC-like_jellyroll"/>
</dbReference>
<sequence length="303" mass="34840">MGLQKCGLNLNRVSRELQPHGTYDFPCAGYASLHTDKPEDAIPWHWHKEIEIIYVRDGTIKLQIPAKSFLLKKGDCIAINSNILHYAATDDCCQLHSLVFSQSLITGSNDSVFSKKYMHPLISCTSFDMCFVNSDGKQDIKDQFMTAFASLAEDMPGFEFVVREKLSRICLFLYRQFEQEIANCDIALNQDNQRIQTMLNYIHEHFAEQLTLSDISRTADIGERECLRCFRRTIQLPPMQYLLKYRIVQGAALLIQHPSASISEIAVHCGFDSPSNFAKMFRRFYSCSPREYRKKQSNESFSL</sequence>
<organism evidence="5 6">
    <name type="scientific">Ruminococcus gauvreauii</name>
    <dbReference type="NCBI Taxonomy" id="438033"/>
    <lineage>
        <taxon>Bacteria</taxon>
        <taxon>Bacillati</taxon>
        <taxon>Bacillota</taxon>
        <taxon>Clostridia</taxon>
        <taxon>Eubacteriales</taxon>
        <taxon>Oscillospiraceae</taxon>
        <taxon>Ruminococcus</taxon>
    </lineage>
</organism>
<dbReference type="PRINTS" id="PR00032">
    <property type="entry name" value="HTHARAC"/>
</dbReference>
<evidence type="ECO:0000256" key="3">
    <source>
        <dbReference type="ARBA" id="ARBA00023163"/>
    </source>
</evidence>
<dbReference type="InterPro" id="IPR018060">
    <property type="entry name" value="HTH_AraC"/>
</dbReference>
<dbReference type="PROSITE" id="PS00041">
    <property type="entry name" value="HTH_ARAC_FAMILY_1"/>
    <property type="match status" value="1"/>
</dbReference>
<dbReference type="EMBL" id="CP102290">
    <property type="protein sequence ID" value="UWP59473.1"/>
    <property type="molecule type" value="Genomic_DNA"/>
</dbReference>
<keyword evidence="6" id="KW-1185">Reference proteome</keyword>
<dbReference type="SUPFAM" id="SSF46689">
    <property type="entry name" value="Homeodomain-like"/>
    <property type="match status" value="2"/>
</dbReference>
<dbReference type="CDD" id="cd02208">
    <property type="entry name" value="cupin_RmlC-like"/>
    <property type="match status" value="1"/>
</dbReference>
<dbReference type="Gene3D" id="1.10.10.60">
    <property type="entry name" value="Homeodomain-like"/>
    <property type="match status" value="2"/>
</dbReference>
<evidence type="ECO:0000313" key="6">
    <source>
        <dbReference type="Proteomes" id="UP001060164"/>
    </source>
</evidence>
<dbReference type="InterPro" id="IPR020449">
    <property type="entry name" value="Tscrpt_reg_AraC-type_HTH"/>
</dbReference>
<dbReference type="PROSITE" id="PS01124">
    <property type="entry name" value="HTH_ARAC_FAMILY_2"/>
    <property type="match status" value="1"/>
</dbReference>
<reference evidence="5" key="1">
    <citation type="journal article" date="2022" name="Cell">
        <title>Design, construction, and in vivo augmentation of a complex gut microbiome.</title>
        <authorList>
            <person name="Cheng A.G."/>
            <person name="Ho P.Y."/>
            <person name="Aranda-Diaz A."/>
            <person name="Jain S."/>
            <person name="Yu F.B."/>
            <person name="Meng X."/>
            <person name="Wang M."/>
            <person name="Iakiviak M."/>
            <person name="Nagashima K."/>
            <person name="Zhao A."/>
            <person name="Murugkar P."/>
            <person name="Patil A."/>
            <person name="Atabakhsh K."/>
            <person name="Weakley A."/>
            <person name="Yan J."/>
            <person name="Brumbaugh A.R."/>
            <person name="Higginbottom S."/>
            <person name="Dimas A."/>
            <person name="Shiver A.L."/>
            <person name="Deutschbauer A."/>
            <person name="Neff N."/>
            <person name="Sonnenburg J.L."/>
            <person name="Huang K.C."/>
            <person name="Fischbach M.A."/>
        </authorList>
    </citation>
    <scope>NUCLEOTIDE SEQUENCE</scope>
    <source>
        <strain evidence="5">DSM 19829</strain>
    </source>
</reference>
<feature type="domain" description="HTH araC/xylS-type" evidence="4">
    <location>
        <begin position="196"/>
        <end position="295"/>
    </location>
</feature>
<proteinExistence type="predicted"/>
<dbReference type="Pfam" id="PF07883">
    <property type="entry name" value="Cupin_2"/>
    <property type="match status" value="1"/>
</dbReference>
<dbReference type="InterPro" id="IPR009057">
    <property type="entry name" value="Homeodomain-like_sf"/>
</dbReference>
<dbReference type="Pfam" id="PF12833">
    <property type="entry name" value="HTH_18"/>
    <property type="match status" value="1"/>
</dbReference>
<dbReference type="Gene3D" id="2.60.120.10">
    <property type="entry name" value="Jelly Rolls"/>
    <property type="match status" value="1"/>
</dbReference>
<dbReference type="PANTHER" id="PTHR43280">
    <property type="entry name" value="ARAC-FAMILY TRANSCRIPTIONAL REGULATOR"/>
    <property type="match status" value="1"/>
</dbReference>
<keyword evidence="2" id="KW-0238">DNA-binding</keyword>
<protein>
    <submittedName>
        <fullName evidence="5">Helix-turn-helix domain-containing protein</fullName>
    </submittedName>
</protein>
<dbReference type="InterPro" id="IPR011051">
    <property type="entry name" value="RmlC_Cupin_sf"/>
</dbReference>
<accession>A0ABY5VH24</accession>